<dbReference type="OrthoDB" id="5241234at2"/>
<gene>
    <name evidence="3" type="ORF">FQ154_11655</name>
</gene>
<evidence type="ECO:0000256" key="1">
    <source>
        <dbReference type="SAM" id="MobiDB-lite"/>
    </source>
</evidence>
<feature type="domain" description="DUF222" evidence="2">
    <location>
        <begin position="112"/>
        <end position="276"/>
    </location>
</feature>
<dbReference type="RefSeq" id="WP_149619832.1">
    <property type="nucleotide sequence ID" value="NZ_VOBL01000011.1"/>
</dbReference>
<protein>
    <submittedName>
        <fullName evidence="3">DUF222 domain-containing protein</fullName>
    </submittedName>
</protein>
<sequence length="478" mass="52158">MAKKSSRKAASTGKTPAVPAGEATYTELLARGTNIDALIVEHVTAQGPAGLLGLAAAVNTFGVLADTHEAMAVVRACEALKSVVTAMQAQHAISYQDSLISYRRELGVREKNPGWGSNADIALAMHVSRHRGAQTANEYRILVEDLPRTIQGMRNGEVTWEQVKVIISGIRHLSVDSRRMIDELLWEETHTCFTAGTAKLREMVTYWALILEPAVEEDLEAKAEKDRHLDIYQIDKYSVRISGTAPLEQGIALRQVIARKVEEARENPDDKRNASQIGIDSVYEEMTGLKAGGSVPVQLLVVMDHATLGGATNNPVLLPGAGYVSAAKGRSLLAGDPKDPVQAWWRRLFVAPTTGELVAMDSKSRRFGGNLKRFISFRDQYCRTPYCNGAIRDMDHVVQVRKNGKTTAMNASARCGPCNQNKEAPGWAEMPVPGDRHSFQIITPSGHTHIAKAPPLLGINTPTKLTPPVSRRPGPQRK</sequence>
<reference evidence="3 4" key="1">
    <citation type="submission" date="2019-07" db="EMBL/GenBank/DDBJ databases">
        <title>Analysis of the biochemical properties, biological activity and biotechnological potential of siderophores and biosurfactants produced by Antarctic psychrotolerant bacteria.</title>
        <authorList>
            <person name="Styczynski M."/>
            <person name="Krucon T."/>
            <person name="Decewicz P."/>
            <person name="Dziewit L."/>
        </authorList>
    </citation>
    <scope>NUCLEOTIDE SEQUENCE [LARGE SCALE GENOMIC DNA]</scope>
    <source>
        <strain evidence="3 4">ANT_H27</strain>
    </source>
</reference>
<evidence type="ECO:0000313" key="3">
    <source>
        <dbReference type="EMBL" id="KAA0976243.1"/>
    </source>
</evidence>
<comment type="caution">
    <text evidence="3">The sequence shown here is derived from an EMBL/GenBank/DDBJ whole genome shotgun (WGS) entry which is preliminary data.</text>
</comment>
<dbReference type="AlphaFoldDB" id="A0A5B0EBK0"/>
<name>A0A5B0EBK0_9MICC</name>
<feature type="region of interest" description="Disordered" evidence="1">
    <location>
        <begin position="455"/>
        <end position="478"/>
    </location>
</feature>
<accession>A0A5B0EBK0</accession>
<dbReference type="Gene3D" id="1.10.30.50">
    <property type="match status" value="1"/>
</dbReference>
<dbReference type="Proteomes" id="UP000323856">
    <property type="component" value="Unassembled WGS sequence"/>
</dbReference>
<proteinExistence type="predicted"/>
<evidence type="ECO:0000259" key="2">
    <source>
        <dbReference type="Pfam" id="PF02720"/>
    </source>
</evidence>
<dbReference type="EMBL" id="VOBL01000011">
    <property type="protein sequence ID" value="KAA0976243.1"/>
    <property type="molecule type" value="Genomic_DNA"/>
</dbReference>
<dbReference type="Pfam" id="PF02720">
    <property type="entry name" value="DUF222"/>
    <property type="match status" value="1"/>
</dbReference>
<dbReference type="InterPro" id="IPR003870">
    <property type="entry name" value="DUF222"/>
</dbReference>
<organism evidence="3 4">
    <name type="scientific">Paeniglutamicibacter gangotriensis</name>
    <dbReference type="NCBI Taxonomy" id="254787"/>
    <lineage>
        <taxon>Bacteria</taxon>
        <taxon>Bacillati</taxon>
        <taxon>Actinomycetota</taxon>
        <taxon>Actinomycetes</taxon>
        <taxon>Micrococcales</taxon>
        <taxon>Micrococcaceae</taxon>
        <taxon>Paeniglutamicibacter</taxon>
    </lineage>
</organism>
<evidence type="ECO:0000313" key="4">
    <source>
        <dbReference type="Proteomes" id="UP000323856"/>
    </source>
</evidence>